<dbReference type="EMBL" id="SWCJ01000001">
    <property type="protein sequence ID" value="TKB58613.1"/>
    <property type="molecule type" value="Genomic_DNA"/>
</dbReference>
<protein>
    <recommendedName>
        <fullName evidence="4">Lysozyme inhibitor LprI N-terminal domain-containing protein</fullName>
    </recommendedName>
</protein>
<feature type="chain" id="PRO_5020249404" description="Lysozyme inhibitor LprI N-terminal domain-containing protein" evidence="1">
    <location>
        <begin position="20"/>
        <end position="127"/>
    </location>
</feature>
<evidence type="ECO:0008006" key="4">
    <source>
        <dbReference type="Google" id="ProtNLM"/>
    </source>
</evidence>
<organism evidence="2 3">
    <name type="scientific">Ferrimonas aestuarii</name>
    <dbReference type="NCBI Taxonomy" id="2569539"/>
    <lineage>
        <taxon>Bacteria</taxon>
        <taxon>Pseudomonadati</taxon>
        <taxon>Pseudomonadota</taxon>
        <taxon>Gammaproteobacteria</taxon>
        <taxon>Alteromonadales</taxon>
        <taxon>Ferrimonadaceae</taxon>
        <taxon>Ferrimonas</taxon>
    </lineage>
</organism>
<accession>A0A4U1BSJ1</accession>
<reference evidence="2 3" key="1">
    <citation type="submission" date="2019-04" db="EMBL/GenBank/DDBJ databases">
        <authorList>
            <person name="Hwang J.C."/>
        </authorList>
    </citation>
    <scope>NUCLEOTIDE SEQUENCE [LARGE SCALE GENOMIC DNA]</scope>
    <source>
        <strain evidence="2 3">IMCC35002</strain>
    </source>
</reference>
<keyword evidence="1" id="KW-0732">Signal</keyword>
<name>A0A4U1BSJ1_9GAMM</name>
<dbReference type="AlphaFoldDB" id="A0A4U1BSJ1"/>
<gene>
    <name evidence="2" type="ORF">FCL42_02365</name>
</gene>
<dbReference type="OrthoDB" id="6400311at2"/>
<dbReference type="Proteomes" id="UP000305675">
    <property type="component" value="Unassembled WGS sequence"/>
</dbReference>
<feature type="signal peptide" evidence="1">
    <location>
        <begin position="1"/>
        <end position="19"/>
    </location>
</feature>
<evidence type="ECO:0000313" key="2">
    <source>
        <dbReference type="EMBL" id="TKB58613.1"/>
    </source>
</evidence>
<sequence length="127" mass="13772">MKKIMPLVIAAVTCAPAMANDINLAQCQEAPRSQECLSYLEGTVDGALALMNLQQSTTLSTDSISDRALKYRSGKRFKQANDALCLHKAPERDQMVLALDDLAAEGVITSQEELSQALSELLSCQNK</sequence>
<comment type="caution">
    <text evidence="2">The sequence shown here is derived from an EMBL/GenBank/DDBJ whole genome shotgun (WGS) entry which is preliminary data.</text>
</comment>
<dbReference type="RefSeq" id="WP_136861761.1">
    <property type="nucleotide sequence ID" value="NZ_SWCJ01000001.1"/>
</dbReference>
<proteinExistence type="predicted"/>
<evidence type="ECO:0000256" key="1">
    <source>
        <dbReference type="SAM" id="SignalP"/>
    </source>
</evidence>
<keyword evidence="3" id="KW-1185">Reference proteome</keyword>
<evidence type="ECO:0000313" key="3">
    <source>
        <dbReference type="Proteomes" id="UP000305675"/>
    </source>
</evidence>